<comment type="caution">
    <text evidence="2">The sequence shown here is derived from an EMBL/GenBank/DDBJ whole genome shotgun (WGS) entry which is preliminary data.</text>
</comment>
<feature type="domain" description="N-acetyltransferase" evidence="1">
    <location>
        <begin position="12"/>
        <end position="170"/>
    </location>
</feature>
<dbReference type="Proteomes" id="UP001155241">
    <property type="component" value="Unassembled WGS sequence"/>
</dbReference>
<dbReference type="EMBL" id="JAMXLR010000028">
    <property type="protein sequence ID" value="MCO6043998.1"/>
    <property type="molecule type" value="Genomic_DNA"/>
</dbReference>
<dbReference type="InterPro" id="IPR000182">
    <property type="entry name" value="GNAT_dom"/>
</dbReference>
<dbReference type="InterPro" id="IPR051531">
    <property type="entry name" value="N-acetyltransferase"/>
</dbReference>
<evidence type="ECO:0000259" key="1">
    <source>
        <dbReference type="PROSITE" id="PS51186"/>
    </source>
</evidence>
<evidence type="ECO:0000313" key="2">
    <source>
        <dbReference type="EMBL" id="MCO6043998.1"/>
    </source>
</evidence>
<dbReference type="Pfam" id="PF13302">
    <property type="entry name" value="Acetyltransf_3"/>
    <property type="match status" value="1"/>
</dbReference>
<dbReference type="SUPFAM" id="SSF55729">
    <property type="entry name" value="Acyl-CoA N-acyltransferases (Nat)"/>
    <property type="match status" value="1"/>
</dbReference>
<proteinExistence type="predicted"/>
<organism evidence="2 3">
    <name type="scientific">Aeoliella straminimaris</name>
    <dbReference type="NCBI Taxonomy" id="2954799"/>
    <lineage>
        <taxon>Bacteria</taxon>
        <taxon>Pseudomonadati</taxon>
        <taxon>Planctomycetota</taxon>
        <taxon>Planctomycetia</taxon>
        <taxon>Pirellulales</taxon>
        <taxon>Lacipirellulaceae</taxon>
        <taxon>Aeoliella</taxon>
    </lineage>
</organism>
<dbReference type="Gene3D" id="3.40.630.30">
    <property type="match status" value="1"/>
</dbReference>
<dbReference type="PROSITE" id="PS51186">
    <property type="entry name" value="GNAT"/>
    <property type="match status" value="1"/>
</dbReference>
<keyword evidence="3" id="KW-1185">Reference proteome</keyword>
<dbReference type="PANTHER" id="PTHR43792">
    <property type="entry name" value="GNAT FAMILY, PUTATIVE (AFU_ORTHOLOGUE AFUA_3G00765)-RELATED-RELATED"/>
    <property type="match status" value="1"/>
</dbReference>
<name>A0A9X2F990_9BACT</name>
<protein>
    <submittedName>
        <fullName evidence="2">GNAT family N-acetyltransferase</fullName>
    </submittedName>
</protein>
<dbReference type="InterPro" id="IPR016181">
    <property type="entry name" value="Acyl_CoA_acyltransferase"/>
</dbReference>
<accession>A0A9X2F990</accession>
<reference evidence="2" key="1">
    <citation type="submission" date="2022-06" db="EMBL/GenBank/DDBJ databases">
        <title>Aeoliella straminimaris, a novel planctomycete from sediments.</title>
        <authorList>
            <person name="Vitorino I.R."/>
            <person name="Lage O.M."/>
        </authorList>
    </citation>
    <scope>NUCLEOTIDE SEQUENCE</scope>
    <source>
        <strain evidence="2">ICT_H6.2</strain>
    </source>
</reference>
<sequence>MPSRIEPLTERLLLRQWRAGDYEPFARLNGDPVAMEYFPWLLDRDKSDALAEKLRGRIEEQGWGFWAVEVRGVAPFIGFVGLNRPNPPVPISPCVEIGWRLLPEYWGQGFATEAARAALRVGFEELHLDEIVSYTATINQRSQRVMQRIGMQYNGEQFDHPAVPEESPLREHVVYRLGRSTWETSQPAKEAST</sequence>
<dbReference type="RefSeq" id="WP_252852104.1">
    <property type="nucleotide sequence ID" value="NZ_JAMXLR010000028.1"/>
</dbReference>
<evidence type="ECO:0000313" key="3">
    <source>
        <dbReference type="Proteomes" id="UP001155241"/>
    </source>
</evidence>
<dbReference type="PANTHER" id="PTHR43792:SF1">
    <property type="entry name" value="N-ACETYLTRANSFERASE DOMAIN-CONTAINING PROTEIN"/>
    <property type="match status" value="1"/>
</dbReference>
<dbReference type="GO" id="GO:0016747">
    <property type="term" value="F:acyltransferase activity, transferring groups other than amino-acyl groups"/>
    <property type="evidence" value="ECO:0007669"/>
    <property type="project" value="InterPro"/>
</dbReference>
<gene>
    <name evidence="2" type="ORF">NG895_08765</name>
</gene>
<dbReference type="AlphaFoldDB" id="A0A9X2F990"/>